<reference evidence="4" key="1">
    <citation type="journal article" date="2023" name="Mol. Phylogenet. Evol.">
        <title>Genome-scale phylogeny and comparative genomics of the fungal order Sordariales.</title>
        <authorList>
            <person name="Hensen N."/>
            <person name="Bonometti L."/>
            <person name="Westerberg I."/>
            <person name="Brannstrom I.O."/>
            <person name="Guillou S."/>
            <person name="Cros-Aarteil S."/>
            <person name="Calhoun S."/>
            <person name="Haridas S."/>
            <person name="Kuo A."/>
            <person name="Mondo S."/>
            <person name="Pangilinan J."/>
            <person name="Riley R."/>
            <person name="LaButti K."/>
            <person name="Andreopoulos B."/>
            <person name="Lipzen A."/>
            <person name="Chen C."/>
            <person name="Yan M."/>
            <person name="Daum C."/>
            <person name="Ng V."/>
            <person name="Clum A."/>
            <person name="Steindorff A."/>
            <person name="Ohm R.A."/>
            <person name="Martin F."/>
            <person name="Silar P."/>
            <person name="Natvig D.O."/>
            <person name="Lalanne C."/>
            <person name="Gautier V."/>
            <person name="Ament-Velasquez S.L."/>
            <person name="Kruys A."/>
            <person name="Hutchinson M.I."/>
            <person name="Powell A.J."/>
            <person name="Barry K."/>
            <person name="Miller A.N."/>
            <person name="Grigoriev I.V."/>
            <person name="Debuchy R."/>
            <person name="Gladieux P."/>
            <person name="Hiltunen Thoren M."/>
            <person name="Johannesson H."/>
        </authorList>
    </citation>
    <scope>NUCLEOTIDE SEQUENCE</scope>
    <source>
        <strain evidence="4">CBS 168.71</strain>
    </source>
</reference>
<evidence type="ECO:0000313" key="5">
    <source>
        <dbReference type="Proteomes" id="UP001278766"/>
    </source>
</evidence>
<keyword evidence="5" id="KW-1185">Reference proteome</keyword>
<dbReference type="RefSeq" id="XP_062655806.1">
    <property type="nucleotide sequence ID" value="XM_062800855.1"/>
</dbReference>
<comment type="caution">
    <text evidence="4">The sequence shown here is derived from an EMBL/GenBank/DDBJ whole genome shotgun (WGS) entry which is preliminary data.</text>
</comment>
<protein>
    <submittedName>
        <fullName evidence="4">Rab-GTPase-TBC domain-containing protein</fullName>
    </submittedName>
</protein>
<dbReference type="FunFam" id="1.10.8.1310:FF:000005">
    <property type="entry name" value="GTPase-activating protein gyp10"/>
    <property type="match status" value="1"/>
</dbReference>
<dbReference type="Gene3D" id="1.10.472.80">
    <property type="entry name" value="Ypt/Rab-GAP domain of gyp1p, domain 3"/>
    <property type="match status" value="1"/>
</dbReference>
<evidence type="ECO:0000256" key="1">
    <source>
        <dbReference type="ARBA" id="ARBA00022468"/>
    </source>
</evidence>
<evidence type="ECO:0000256" key="2">
    <source>
        <dbReference type="SAM" id="MobiDB-lite"/>
    </source>
</evidence>
<accession>A0AAE0LP72</accession>
<dbReference type="EMBL" id="JAUEPN010000007">
    <property type="protein sequence ID" value="KAK3292292.1"/>
    <property type="molecule type" value="Genomic_DNA"/>
</dbReference>
<evidence type="ECO:0000313" key="4">
    <source>
        <dbReference type="EMBL" id="KAK3292292.1"/>
    </source>
</evidence>
<dbReference type="InterPro" id="IPR000195">
    <property type="entry name" value="Rab-GAP-TBC_dom"/>
</dbReference>
<gene>
    <name evidence="4" type="ORF">B0H64DRAFT_328946</name>
</gene>
<dbReference type="InterPro" id="IPR035969">
    <property type="entry name" value="Rab-GAP_TBC_sf"/>
</dbReference>
<dbReference type="SMART" id="SM00164">
    <property type="entry name" value="TBC"/>
    <property type="match status" value="1"/>
</dbReference>
<feature type="compositionally biased region" description="Polar residues" evidence="2">
    <location>
        <begin position="78"/>
        <end position="90"/>
    </location>
</feature>
<dbReference type="Proteomes" id="UP001278766">
    <property type="component" value="Unassembled WGS sequence"/>
</dbReference>
<feature type="domain" description="Rab-GAP TBC" evidence="3">
    <location>
        <begin position="53"/>
        <end position="246"/>
    </location>
</feature>
<reference evidence="4" key="2">
    <citation type="submission" date="2023-06" db="EMBL/GenBank/DDBJ databases">
        <authorList>
            <consortium name="Lawrence Berkeley National Laboratory"/>
            <person name="Haridas S."/>
            <person name="Hensen N."/>
            <person name="Bonometti L."/>
            <person name="Westerberg I."/>
            <person name="Brannstrom I.O."/>
            <person name="Guillou S."/>
            <person name="Cros-Aarteil S."/>
            <person name="Calhoun S."/>
            <person name="Kuo A."/>
            <person name="Mondo S."/>
            <person name="Pangilinan J."/>
            <person name="Riley R."/>
            <person name="Labutti K."/>
            <person name="Andreopoulos B."/>
            <person name="Lipzen A."/>
            <person name="Chen C."/>
            <person name="Yanf M."/>
            <person name="Daum C."/>
            <person name="Ng V."/>
            <person name="Clum A."/>
            <person name="Steindorff A."/>
            <person name="Ohm R."/>
            <person name="Martin F."/>
            <person name="Silar P."/>
            <person name="Natvig D."/>
            <person name="Lalanne C."/>
            <person name="Gautier V."/>
            <person name="Ament-Velasquez S.L."/>
            <person name="Kruys A."/>
            <person name="Hutchinson M.I."/>
            <person name="Powell A.J."/>
            <person name="Barry K."/>
            <person name="Miller A.N."/>
            <person name="Grigoriev I.V."/>
            <person name="Debuchy R."/>
            <person name="Gladieux P."/>
            <person name="Thoren M.H."/>
            <person name="Johannesson H."/>
        </authorList>
    </citation>
    <scope>NUCLEOTIDE SEQUENCE</scope>
    <source>
        <strain evidence="4">CBS 168.71</strain>
    </source>
</reference>
<dbReference type="SUPFAM" id="SSF47923">
    <property type="entry name" value="Ypt/Rab-GAP domain of gyp1p"/>
    <property type="match status" value="2"/>
</dbReference>
<sequence length="416" mass="46215">MEESTKSPSLDEKAAKHKYATHAIDEKKKAILEACSQRDLDALRALALSPGGFLADSIRQQAWPILLGLPSEHAKTESGANGTASTSTWESLPRHRDEDQVQLDVNRAFIYYPEHQTDAQLAHAKTLLSSLIVSVLRTHPYLCYFQGYHDIAQVLLLTLPPKLHQPSLTHLSLFHIRDFMLPSLGPAIAQLRLIPDILRLADPPLWRHLSGTEPFFALSGTLTMYAHDVTTQGEIARLFDALLAAAATPGPVFSVYLFAAIVRARRAELFDTPPDEPEMLHSILSKLPVPLDLEGLIAQAVRLQAEFPPERLPAWRKGVSRWSVLKTGRPRGGGGGEGLVAEQGRVWFERQVRELRWQEAKGRAGKWVWRHRRPAGMVGVAVLVGVLAVLLRRGPLPGPVVSGLGWVSGWLARWWR</sequence>
<proteinExistence type="predicted"/>
<dbReference type="InterPro" id="IPR045913">
    <property type="entry name" value="TBC20/Gyp8-like"/>
</dbReference>
<dbReference type="PANTHER" id="PTHR20913">
    <property type="entry name" value="TBC1 DOMAIN FAMILY MEMBER 20/GTPASE"/>
    <property type="match status" value="1"/>
</dbReference>
<evidence type="ECO:0000259" key="3">
    <source>
        <dbReference type="PROSITE" id="PS50086"/>
    </source>
</evidence>
<dbReference type="PANTHER" id="PTHR20913:SF7">
    <property type="entry name" value="RE60063P"/>
    <property type="match status" value="1"/>
</dbReference>
<name>A0AAE0LP72_9PEZI</name>
<dbReference type="GeneID" id="87837803"/>
<dbReference type="AlphaFoldDB" id="A0AAE0LP72"/>
<dbReference type="FunFam" id="1.10.472.80:FF:000060">
    <property type="entry name" value="TBC domain protein, putative"/>
    <property type="match status" value="1"/>
</dbReference>
<organism evidence="4 5">
    <name type="scientific">Chaetomium fimeti</name>
    <dbReference type="NCBI Taxonomy" id="1854472"/>
    <lineage>
        <taxon>Eukaryota</taxon>
        <taxon>Fungi</taxon>
        <taxon>Dikarya</taxon>
        <taxon>Ascomycota</taxon>
        <taxon>Pezizomycotina</taxon>
        <taxon>Sordariomycetes</taxon>
        <taxon>Sordariomycetidae</taxon>
        <taxon>Sordariales</taxon>
        <taxon>Chaetomiaceae</taxon>
        <taxon>Chaetomium</taxon>
    </lineage>
</organism>
<dbReference type="GO" id="GO:0005789">
    <property type="term" value="C:endoplasmic reticulum membrane"/>
    <property type="evidence" value="ECO:0007669"/>
    <property type="project" value="TreeGrafter"/>
</dbReference>
<dbReference type="GO" id="GO:0005096">
    <property type="term" value="F:GTPase activator activity"/>
    <property type="evidence" value="ECO:0007669"/>
    <property type="project" value="UniProtKB-KW"/>
</dbReference>
<dbReference type="PROSITE" id="PS50086">
    <property type="entry name" value="TBC_RABGAP"/>
    <property type="match status" value="1"/>
</dbReference>
<keyword evidence="1" id="KW-0343">GTPase activation</keyword>
<dbReference type="Pfam" id="PF00566">
    <property type="entry name" value="RabGAP-TBC"/>
    <property type="match status" value="1"/>
</dbReference>
<dbReference type="GO" id="GO:0006888">
    <property type="term" value="P:endoplasmic reticulum to Golgi vesicle-mediated transport"/>
    <property type="evidence" value="ECO:0007669"/>
    <property type="project" value="TreeGrafter"/>
</dbReference>
<feature type="region of interest" description="Disordered" evidence="2">
    <location>
        <begin position="74"/>
        <end position="96"/>
    </location>
</feature>
<dbReference type="Gene3D" id="1.10.8.1310">
    <property type="match status" value="1"/>
</dbReference>